<name>X0RIR0_9ZZZZ</name>
<proteinExistence type="predicted"/>
<feature type="non-terminal residue" evidence="1">
    <location>
        <position position="1"/>
    </location>
</feature>
<sequence length="149" mass="17241">LDALARRWLAERGKACRAGVQRPNTDDVDWEPGMSLIWSQAFEELREENLHGSLGCYAVLDLYFIEPDSDAPEVILHFGEGPHDPTEEAGGVRVDLETGCTELMPDRGRARLLRRLWDLYRQRYPDLSHLRARWPQMRRFGIGFCEDRS</sequence>
<dbReference type="EMBL" id="BARS01002502">
    <property type="protein sequence ID" value="GAF68658.1"/>
    <property type="molecule type" value="Genomic_DNA"/>
</dbReference>
<gene>
    <name evidence="1" type="ORF">S01H1_04772</name>
</gene>
<reference evidence="1" key="1">
    <citation type="journal article" date="2014" name="Front. Microbiol.">
        <title>High frequency of phylogenetically diverse reductive dehalogenase-homologous genes in deep subseafloor sedimentary metagenomes.</title>
        <authorList>
            <person name="Kawai M."/>
            <person name="Futagami T."/>
            <person name="Toyoda A."/>
            <person name="Takaki Y."/>
            <person name="Nishi S."/>
            <person name="Hori S."/>
            <person name="Arai W."/>
            <person name="Tsubouchi T."/>
            <person name="Morono Y."/>
            <person name="Uchiyama I."/>
            <person name="Ito T."/>
            <person name="Fujiyama A."/>
            <person name="Inagaki F."/>
            <person name="Takami H."/>
        </authorList>
    </citation>
    <scope>NUCLEOTIDE SEQUENCE</scope>
    <source>
        <strain evidence="1">Expedition CK06-06</strain>
    </source>
</reference>
<comment type="caution">
    <text evidence="1">The sequence shown here is derived from an EMBL/GenBank/DDBJ whole genome shotgun (WGS) entry which is preliminary data.</text>
</comment>
<evidence type="ECO:0000313" key="1">
    <source>
        <dbReference type="EMBL" id="GAF68658.1"/>
    </source>
</evidence>
<dbReference type="AlphaFoldDB" id="X0RIR0"/>
<accession>X0RIR0</accession>
<organism evidence="1">
    <name type="scientific">marine sediment metagenome</name>
    <dbReference type="NCBI Taxonomy" id="412755"/>
    <lineage>
        <taxon>unclassified sequences</taxon>
        <taxon>metagenomes</taxon>
        <taxon>ecological metagenomes</taxon>
    </lineage>
</organism>
<protein>
    <submittedName>
        <fullName evidence="1">Uncharacterized protein</fullName>
    </submittedName>
</protein>